<dbReference type="SMART" id="SM00507">
    <property type="entry name" value="HNHc"/>
    <property type="match status" value="1"/>
</dbReference>
<dbReference type="PANTHER" id="PTHR33877:SF1">
    <property type="entry name" value="TYPE IV METHYL-DIRECTED RESTRICTION ENZYME ECOKMCRA"/>
    <property type="match status" value="1"/>
</dbReference>
<dbReference type="GO" id="GO:0008270">
    <property type="term" value="F:zinc ion binding"/>
    <property type="evidence" value="ECO:0007669"/>
    <property type="project" value="InterPro"/>
</dbReference>
<dbReference type="CDD" id="cd00085">
    <property type="entry name" value="HNHc"/>
    <property type="match status" value="1"/>
</dbReference>
<name>X1E818_9ZZZZ</name>
<proteinExistence type="predicted"/>
<keyword evidence="2" id="KW-0812">Transmembrane</keyword>
<feature type="transmembrane region" description="Helical" evidence="2">
    <location>
        <begin position="33"/>
        <end position="56"/>
    </location>
</feature>
<dbReference type="InterPro" id="IPR003615">
    <property type="entry name" value="HNH_nuc"/>
</dbReference>
<feature type="transmembrane region" description="Helical" evidence="2">
    <location>
        <begin position="62"/>
        <end position="80"/>
    </location>
</feature>
<comment type="caution">
    <text evidence="4">The sequence shown here is derived from an EMBL/GenBank/DDBJ whole genome shotgun (WGS) entry which is preliminary data.</text>
</comment>
<dbReference type="InterPro" id="IPR002711">
    <property type="entry name" value="HNH"/>
</dbReference>
<dbReference type="GO" id="GO:0003676">
    <property type="term" value="F:nucleic acid binding"/>
    <property type="evidence" value="ECO:0007669"/>
    <property type="project" value="InterPro"/>
</dbReference>
<feature type="non-terminal residue" evidence="4">
    <location>
        <position position="1"/>
    </location>
</feature>
<protein>
    <recommendedName>
        <fullName evidence="3">HNH nuclease domain-containing protein</fullName>
    </recommendedName>
</protein>
<gene>
    <name evidence="4" type="ORF">S03H2_08148</name>
</gene>
<dbReference type="AlphaFoldDB" id="X1E818"/>
<evidence type="ECO:0000256" key="2">
    <source>
        <dbReference type="SAM" id="Phobius"/>
    </source>
</evidence>
<evidence type="ECO:0000313" key="4">
    <source>
        <dbReference type="EMBL" id="GAH28737.1"/>
    </source>
</evidence>
<dbReference type="Gene3D" id="1.10.30.50">
    <property type="match status" value="1"/>
</dbReference>
<keyword evidence="2" id="KW-1133">Transmembrane helix</keyword>
<dbReference type="GO" id="GO:0004519">
    <property type="term" value="F:endonuclease activity"/>
    <property type="evidence" value="ECO:0007669"/>
    <property type="project" value="InterPro"/>
</dbReference>
<dbReference type="InterPro" id="IPR052892">
    <property type="entry name" value="NA-targeting_endonuclease"/>
</dbReference>
<feature type="region of interest" description="Disordered" evidence="1">
    <location>
        <begin position="1"/>
        <end position="29"/>
    </location>
</feature>
<evidence type="ECO:0000259" key="3">
    <source>
        <dbReference type="SMART" id="SM00507"/>
    </source>
</evidence>
<feature type="domain" description="HNH nuclease" evidence="3">
    <location>
        <begin position="163"/>
        <end position="213"/>
    </location>
</feature>
<dbReference type="PANTHER" id="PTHR33877">
    <property type="entry name" value="SLL1193 PROTEIN"/>
    <property type="match status" value="1"/>
</dbReference>
<feature type="compositionally biased region" description="Basic residues" evidence="1">
    <location>
        <begin position="1"/>
        <end position="11"/>
    </location>
</feature>
<keyword evidence="2" id="KW-0472">Membrane</keyword>
<accession>X1E818</accession>
<reference evidence="4" key="1">
    <citation type="journal article" date="2014" name="Front. Microbiol.">
        <title>High frequency of phylogenetically diverse reductive dehalogenase-homologous genes in deep subseafloor sedimentary metagenomes.</title>
        <authorList>
            <person name="Kawai M."/>
            <person name="Futagami T."/>
            <person name="Toyoda A."/>
            <person name="Takaki Y."/>
            <person name="Nishi S."/>
            <person name="Hori S."/>
            <person name="Arai W."/>
            <person name="Tsubouchi T."/>
            <person name="Morono Y."/>
            <person name="Uchiyama I."/>
            <person name="Ito T."/>
            <person name="Fujiyama A."/>
            <person name="Inagaki F."/>
            <person name="Takami H."/>
        </authorList>
    </citation>
    <scope>NUCLEOTIDE SEQUENCE</scope>
    <source>
        <strain evidence="4">Expedition CK06-06</strain>
    </source>
</reference>
<sequence length="220" mass="25499">HIVLVNRKRPTTTHTKSTTTNRKPSTNSTPSEYITACLCILGTIFFLVSMVCFAVYNFVGGLINIAVWGGITFLLYRYILGKKGISNRKKTKILLRETHLLEYPKDVKYYEHGDKLHPDSWCEEECFYCGTAMLKSENVCKYCGHSKIEREIIEKRSRHIPNKVKLEVWRRDYGKCVECGSKERLEYDHIIPFSKGGSNTARNIQLLCEICNRKKHNKIE</sequence>
<feature type="compositionally biased region" description="Low complexity" evidence="1">
    <location>
        <begin position="12"/>
        <end position="23"/>
    </location>
</feature>
<organism evidence="4">
    <name type="scientific">marine sediment metagenome</name>
    <dbReference type="NCBI Taxonomy" id="412755"/>
    <lineage>
        <taxon>unclassified sequences</taxon>
        <taxon>metagenomes</taxon>
        <taxon>ecological metagenomes</taxon>
    </lineage>
</organism>
<dbReference type="EMBL" id="BARU01003907">
    <property type="protein sequence ID" value="GAH28737.1"/>
    <property type="molecule type" value="Genomic_DNA"/>
</dbReference>
<dbReference type="Pfam" id="PF01844">
    <property type="entry name" value="HNH"/>
    <property type="match status" value="1"/>
</dbReference>
<evidence type="ECO:0000256" key="1">
    <source>
        <dbReference type="SAM" id="MobiDB-lite"/>
    </source>
</evidence>